<dbReference type="EMBL" id="WMJY01000020">
    <property type="protein sequence ID" value="MTH30180.1"/>
    <property type="molecule type" value="Genomic_DNA"/>
</dbReference>
<evidence type="ECO:0000313" key="4">
    <source>
        <dbReference type="Proteomes" id="UP000488936"/>
    </source>
</evidence>
<evidence type="ECO:0000313" key="3">
    <source>
        <dbReference type="EMBL" id="MTH30180.1"/>
    </source>
</evidence>
<dbReference type="InterPro" id="IPR050902">
    <property type="entry name" value="ABC_Transporter_SBP"/>
</dbReference>
<keyword evidence="4" id="KW-1185">Reference proteome</keyword>
<dbReference type="SUPFAM" id="SSF53807">
    <property type="entry name" value="Helical backbone' metal receptor"/>
    <property type="match status" value="1"/>
</dbReference>
<dbReference type="Pfam" id="PF01497">
    <property type="entry name" value="Peripla_BP_2"/>
    <property type="match status" value="1"/>
</dbReference>
<dbReference type="PROSITE" id="PS50983">
    <property type="entry name" value="FE_B12_PBP"/>
    <property type="match status" value="1"/>
</dbReference>
<dbReference type="GO" id="GO:0071281">
    <property type="term" value="P:cellular response to iron ion"/>
    <property type="evidence" value="ECO:0007669"/>
    <property type="project" value="TreeGrafter"/>
</dbReference>
<name>A0A7K1GN71_9FLAO</name>
<feature type="domain" description="Fe/B12 periplasmic-binding" evidence="2">
    <location>
        <begin position="99"/>
        <end position="371"/>
    </location>
</feature>
<dbReference type="RefSeq" id="WP_155036167.1">
    <property type="nucleotide sequence ID" value="NZ_JAYMMG010000023.1"/>
</dbReference>
<dbReference type="PROSITE" id="PS51257">
    <property type="entry name" value="PROKAR_LIPOPROTEIN"/>
    <property type="match status" value="1"/>
</dbReference>
<feature type="signal peptide" evidence="1">
    <location>
        <begin position="1"/>
        <end position="22"/>
    </location>
</feature>
<reference evidence="3 4" key="1">
    <citation type="journal article" date="2006" name="Int. J. Syst. Evol. Microbiol.">
        <title>Myroides pelagicus sp. nov., isolated from seawater in Thailand.</title>
        <authorList>
            <person name="Yoon J."/>
            <person name="Maneerat S."/>
            <person name="Kawai F."/>
            <person name="Yokota A."/>
        </authorList>
    </citation>
    <scope>NUCLEOTIDE SEQUENCE [LARGE SCALE GENOMIC DNA]</scope>
    <source>
        <strain evidence="3 4">SM1T</strain>
    </source>
</reference>
<evidence type="ECO:0000256" key="1">
    <source>
        <dbReference type="SAM" id="SignalP"/>
    </source>
</evidence>
<sequence length="384" mass="43274">MRRSTLLFIHLLVVILSFTACKQKVDNTSILSEQIIDGSSSITYAKGLKIQYFEDYSVVDITQPWAGSSKSYRYVLHKKGSDIPESLEREVRIAVPVDNIIVTSTTHIPSIQLLGEEQSLVGFPGLDYISTPSVRELITEGKIVELGSNENMNFEKVVDLSPSVVVAFAMDQNNKSLQAIERTGIPVLYNGDWVEQTPLGKAEWIKLFGALYDKREQAERMFTEIEQSYEESLKLVKNVLNTPTVLSGAMYQDVWYMPQGDSWAAVYFSDAVSDYLWKETVGTGSLALSFESVFSHAEQADFWINPGAFESLNEMKKANPHYANFKAFKEKRVYSFSLTKGASGGTVFYELGPTRPDIVLKDLIAIFHPELLPNYETVFYKQLQ</sequence>
<gene>
    <name evidence="3" type="ORF">GJV77_09700</name>
</gene>
<keyword evidence="1" id="KW-0732">Signal</keyword>
<dbReference type="Proteomes" id="UP000488936">
    <property type="component" value="Unassembled WGS sequence"/>
</dbReference>
<dbReference type="AlphaFoldDB" id="A0A7K1GN71"/>
<dbReference type="InterPro" id="IPR002491">
    <property type="entry name" value="ABC_transptr_periplasmic_BD"/>
</dbReference>
<proteinExistence type="predicted"/>
<evidence type="ECO:0000259" key="2">
    <source>
        <dbReference type="PROSITE" id="PS50983"/>
    </source>
</evidence>
<accession>A0A7K1GN71</accession>
<dbReference type="Gene3D" id="3.40.50.1980">
    <property type="entry name" value="Nitrogenase molybdenum iron protein domain"/>
    <property type="match status" value="2"/>
</dbReference>
<dbReference type="OrthoDB" id="9812528at2"/>
<organism evidence="3 4">
    <name type="scientific">Myroides pelagicus</name>
    <dbReference type="NCBI Taxonomy" id="270914"/>
    <lineage>
        <taxon>Bacteria</taxon>
        <taxon>Pseudomonadati</taxon>
        <taxon>Bacteroidota</taxon>
        <taxon>Flavobacteriia</taxon>
        <taxon>Flavobacteriales</taxon>
        <taxon>Flavobacteriaceae</taxon>
        <taxon>Myroides</taxon>
    </lineage>
</organism>
<dbReference type="PANTHER" id="PTHR30535:SF34">
    <property type="entry name" value="MOLYBDATE-BINDING PROTEIN MOLA"/>
    <property type="match status" value="1"/>
</dbReference>
<feature type="chain" id="PRO_5029561415" evidence="1">
    <location>
        <begin position="23"/>
        <end position="384"/>
    </location>
</feature>
<dbReference type="PANTHER" id="PTHR30535">
    <property type="entry name" value="VITAMIN B12-BINDING PROTEIN"/>
    <property type="match status" value="1"/>
</dbReference>
<comment type="caution">
    <text evidence="3">The sequence shown here is derived from an EMBL/GenBank/DDBJ whole genome shotgun (WGS) entry which is preliminary data.</text>
</comment>
<protein>
    <submittedName>
        <fullName evidence="3">ABC transporter substrate-binding protein</fullName>
    </submittedName>
</protein>